<dbReference type="Proteomes" id="UP000239156">
    <property type="component" value="Unassembled WGS sequence"/>
</dbReference>
<keyword evidence="1" id="KW-0472">Membrane</keyword>
<keyword evidence="1" id="KW-0812">Transmembrane</keyword>
<name>A0A2S4VCA0_9BASI</name>
<dbReference type="AlphaFoldDB" id="A0A2S4VCA0"/>
<dbReference type="VEuPathDB" id="FungiDB:PSHT_01346"/>
<gene>
    <name evidence="2" type="ORF">PSTT_08513</name>
</gene>
<keyword evidence="1" id="KW-1133">Transmembrane helix</keyword>
<organism evidence="2 3">
    <name type="scientific">Puccinia striiformis</name>
    <dbReference type="NCBI Taxonomy" id="27350"/>
    <lineage>
        <taxon>Eukaryota</taxon>
        <taxon>Fungi</taxon>
        <taxon>Dikarya</taxon>
        <taxon>Basidiomycota</taxon>
        <taxon>Pucciniomycotina</taxon>
        <taxon>Pucciniomycetes</taxon>
        <taxon>Pucciniales</taxon>
        <taxon>Pucciniaceae</taxon>
        <taxon>Puccinia</taxon>
    </lineage>
</organism>
<dbReference type="VEuPathDB" id="FungiDB:PSTT_08513"/>
<evidence type="ECO:0000313" key="2">
    <source>
        <dbReference type="EMBL" id="POW07108.1"/>
    </source>
</evidence>
<reference evidence="2" key="1">
    <citation type="submission" date="2017-12" db="EMBL/GenBank/DDBJ databases">
        <title>Gene loss provides genomic basis for host adaptation in cereal stripe rust fungi.</title>
        <authorList>
            <person name="Xia C."/>
        </authorList>
    </citation>
    <scope>NUCLEOTIDE SEQUENCE [LARGE SCALE GENOMIC DNA]</scope>
    <source>
        <strain evidence="2">93-210</strain>
    </source>
</reference>
<protein>
    <submittedName>
        <fullName evidence="2">Uncharacterized protein</fullName>
    </submittedName>
</protein>
<comment type="caution">
    <text evidence="2">The sequence shown here is derived from an EMBL/GenBank/DDBJ whole genome shotgun (WGS) entry which is preliminary data.</text>
</comment>
<accession>A0A2S4VCA0</accession>
<proteinExistence type="predicted"/>
<keyword evidence="3" id="KW-1185">Reference proteome</keyword>
<evidence type="ECO:0000313" key="3">
    <source>
        <dbReference type="Proteomes" id="UP000239156"/>
    </source>
</evidence>
<dbReference type="EMBL" id="PKSL01000078">
    <property type="protein sequence ID" value="POW07108.1"/>
    <property type="molecule type" value="Genomic_DNA"/>
</dbReference>
<feature type="transmembrane region" description="Helical" evidence="1">
    <location>
        <begin position="43"/>
        <end position="62"/>
    </location>
</feature>
<evidence type="ECO:0000256" key="1">
    <source>
        <dbReference type="SAM" id="Phobius"/>
    </source>
</evidence>
<sequence>MHKSPWDLLLEAQKKAKTRLAWYVGKSFTTPDGKARTRKTKSVYLVISQVWVFVAVYSGIVSHPSRNLHNQHKPMNLTEGVVFLNFGASSDALIPLSTFEINLAYFVTQLNGFRKAKHFVDANKQAKQNTTPDTQDLDSIFAFKASPASRFTETIKHLYSICSTIDPVKFPTLEELPPSYYTPEKKIDTPDRKIAVKLIHEFKELLDSDVAA</sequence>